<name>A0AAV1EDH4_OLDCO</name>
<gene>
    <name evidence="7" type="ORF">OLC1_LOCUS23665</name>
</gene>
<dbReference type="GO" id="GO:0006417">
    <property type="term" value="P:regulation of translation"/>
    <property type="evidence" value="ECO:0007669"/>
    <property type="project" value="UniProtKB-KW"/>
</dbReference>
<dbReference type="PROSITE" id="PS51366">
    <property type="entry name" value="MI"/>
    <property type="match status" value="1"/>
</dbReference>
<evidence type="ECO:0000259" key="6">
    <source>
        <dbReference type="PROSITE" id="PS51366"/>
    </source>
</evidence>
<dbReference type="EMBL" id="OX459126">
    <property type="protein sequence ID" value="CAI9117631.1"/>
    <property type="molecule type" value="Genomic_DNA"/>
</dbReference>
<feature type="region of interest" description="Disordered" evidence="5">
    <location>
        <begin position="180"/>
        <end position="220"/>
    </location>
</feature>
<dbReference type="InterPro" id="IPR016024">
    <property type="entry name" value="ARM-type_fold"/>
</dbReference>
<feature type="compositionally biased region" description="Polar residues" evidence="5">
    <location>
        <begin position="210"/>
        <end position="220"/>
    </location>
</feature>
<dbReference type="AlphaFoldDB" id="A0AAV1EDH4"/>
<evidence type="ECO:0000256" key="5">
    <source>
        <dbReference type="SAM" id="MobiDB-lite"/>
    </source>
</evidence>
<evidence type="ECO:0000256" key="1">
    <source>
        <dbReference type="ARBA" id="ARBA00005775"/>
    </source>
</evidence>
<dbReference type="PANTHER" id="PTHR23253">
    <property type="entry name" value="EUKARYOTIC TRANSLATION INITIATION FACTOR 4 GAMMA"/>
    <property type="match status" value="1"/>
</dbReference>
<organism evidence="7 8">
    <name type="scientific">Oldenlandia corymbosa var. corymbosa</name>
    <dbReference type="NCBI Taxonomy" id="529605"/>
    <lineage>
        <taxon>Eukaryota</taxon>
        <taxon>Viridiplantae</taxon>
        <taxon>Streptophyta</taxon>
        <taxon>Embryophyta</taxon>
        <taxon>Tracheophyta</taxon>
        <taxon>Spermatophyta</taxon>
        <taxon>Magnoliopsida</taxon>
        <taxon>eudicotyledons</taxon>
        <taxon>Gunneridae</taxon>
        <taxon>Pentapetalae</taxon>
        <taxon>asterids</taxon>
        <taxon>lamiids</taxon>
        <taxon>Gentianales</taxon>
        <taxon>Rubiaceae</taxon>
        <taxon>Rubioideae</taxon>
        <taxon>Spermacoceae</taxon>
        <taxon>Hedyotis-Oldenlandia complex</taxon>
        <taxon>Oldenlandia</taxon>
    </lineage>
</organism>
<dbReference type="Pfam" id="PF02847">
    <property type="entry name" value="MA3"/>
    <property type="match status" value="1"/>
</dbReference>
<dbReference type="PANTHER" id="PTHR23253:SF9">
    <property type="entry name" value="EUKARYOTIC TRANSLATION INITIATION FACTOR 4 GAMMA 2"/>
    <property type="match status" value="1"/>
</dbReference>
<proteinExistence type="inferred from homology"/>
<accession>A0AAV1EDH4</accession>
<keyword evidence="2" id="KW-0396">Initiation factor</keyword>
<keyword evidence="4" id="KW-0648">Protein biosynthesis</keyword>
<dbReference type="SUPFAM" id="SSF48371">
    <property type="entry name" value="ARM repeat"/>
    <property type="match status" value="2"/>
</dbReference>
<evidence type="ECO:0000256" key="4">
    <source>
        <dbReference type="ARBA" id="ARBA00022917"/>
    </source>
</evidence>
<protein>
    <submittedName>
        <fullName evidence="7">OLC1v1019047C1</fullName>
    </submittedName>
</protein>
<dbReference type="Proteomes" id="UP001161247">
    <property type="component" value="Chromosome 9"/>
</dbReference>
<evidence type="ECO:0000256" key="3">
    <source>
        <dbReference type="ARBA" id="ARBA00022845"/>
    </source>
</evidence>
<evidence type="ECO:0000313" key="8">
    <source>
        <dbReference type="Proteomes" id="UP001161247"/>
    </source>
</evidence>
<comment type="similarity">
    <text evidence="1">Belongs to the eukaryotic initiation factor 4G family.</text>
</comment>
<dbReference type="GO" id="GO:0003729">
    <property type="term" value="F:mRNA binding"/>
    <property type="evidence" value="ECO:0007669"/>
    <property type="project" value="TreeGrafter"/>
</dbReference>
<reference evidence="7" key="1">
    <citation type="submission" date="2023-03" db="EMBL/GenBank/DDBJ databases">
        <authorList>
            <person name="Julca I."/>
        </authorList>
    </citation>
    <scope>NUCLEOTIDE SEQUENCE</scope>
</reference>
<keyword evidence="8" id="KW-1185">Reference proteome</keyword>
<dbReference type="FunFam" id="1.25.40.180:FF:000034">
    <property type="entry name" value="Eukaryotic translation initiation factor 4G"/>
    <property type="match status" value="1"/>
</dbReference>
<dbReference type="GO" id="GO:0003743">
    <property type="term" value="F:translation initiation factor activity"/>
    <property type="evidence" value="ECO:0007669"/>
    <property type="project" value="UniProtKB-KW"/>
</dbReference>
<sequence length="450" mass="51842">MALMEPASCEVYGNLCSHLAATLPDLSDENCKITFRKLLVNMCQEEFERREREKEEAEKGIAEDSVKSRNARWRRFLGNVRFIGELYKKRLLTERIMHECVKKLLCQYQNPDEEDIEALCTLMITVGEMIDHPKAREYIDSYFNVMDKLSNNMKLSSTVRCLLKGTIDLRNNKWQQRTFEGPKSIEEAQATRRRRQQYSSFRPRLPNMLASPSSQMGSSRSVLKLRGGDQGVWMEEKHILDDRSFVVPPTRRPLGDEATFSEPKKEWPKERLRDIAKDENEVALCIKELNNASFYPSMISLWVADSFERNDMERDLLTKLLIKLTESRYDIVISRDQLMKGFNTVLITLEDAIIDAPKAAQFLGHMFARVILENVISLYEIERLLYEGGEKPGCLVETGLAAEVLGTTLETIASQRGDSGLREFLSNSDVRLESFRPPGSNKSWRLSKFI</sequence>
<dbReference type="GO" id="GO:0016281">
    <property type="term" value="C:eukaryotic translation initiation factor 4F complex"/>
    <property type="evidence" value="ECO:0007669"/>
    <property type="project" value="TreeGrafter"/>
</dbReference>
<dbReference type="Pfam" id="PF02854">
    <property type="entry name" value="MIF4G"/>
    <property type="match status" value="1"/>
</dbReference>
<dbReference type="InterPro" id="IPR003890">
    <property type="entry name" value="MIF4G-like_typ-3"/>
</dbReference>
<feature type="domain" description="MI" evidence="6">
    <location>
        <begin position="259"/>
        <end position="386"/>
    </location>
</feature>
<evidence type="ECO:0000256" key="2">
    <source>
        <dbReference type="ARBA" id="ARBA00022540"/>
    </source>
</evidence>
<dbReference type="SMART" id="SM00543">
    <property type="entry name" value="MIF4G"/>
    <property type="match status" value="1"/>
</dbReference>
<evidence type="ECO:0000313" key="7">
    <source>
        <dbReference type="EMBL" id="CAI9117631.1"/>
    </source>
</evidence>
<keyword evidence="3" id="KW-0810">Translation regulation</keyword>
<dbReference type="InterPro" id="IPR003891">
    <property type="entry name" value="Initiation_fac_eIF4g_MI"/>
</dbReference>
<dbReference type="Gene3D" id="1.25.40.180">
    <property type="match status" value="2"/>
</dbReference>